<evidence type="ECO:0000313" key="3">
    <source>
        <dbReference type="EMBL" id="NKI30470.1"/>
    </source>
</evidence>
<feature type="coiled-coil region" evidence="1">
    <location>
        <begin position="16"/>
        <end position="58"/>
    </location>
</feature>
<gene>
    <name evidence="3" type="ORF">HCU67_00825</name>
</gene>
<dbReference type="Proteomes" id="UP000718451">
    <property type="component" value="Unassembled WGS sequence"/>
</dbReference>
<keyword evidence="2" id="KW-0732">Signal</keyword>
<keyword evidence="1" id="KW-0175">Coiled coil</keyword>
<protein>
    <recommendedName>
        <fullName evidence="5">Outer membrane protein beta-barrel domain-containing protein</fullName>
    </recommendedName>
</protein>
<feature type="chain" id="PRO_5047465376" description="Outer membrane protein beta-barrel domain-containing protein" evidence="2">
    <location>
        <begin position="22"/>
        <end position="360"/>
    </location>
</feature>
<name>A0ABX1GKP5_9FLAO</name>
<evidence type="ECO:0000256" key="1">
    <source>
        <dbReference type="SAM" id="Coils"/>
    </source>
</evidence>
<reference evidence="3 4" key="1">
    <citation type="submission" date="2020-04" db="EMBL/GenBank/DDBJ databases">
        <authorList>
            <person name="Yoon J."/>
        </authorList>
    </citation>
    <scope>NUCLEOTIDE SEQUENCE [LARGE SCALE GENOMIC DNA]</scope>
    <source>
        <strain evidence="3 4">DJ-13</strain>
    </source>
</reference>
<dbReference type="EMBL" id="JAAWWL010000001">
    <property type="protein sequence ID" value="NKI30470.1"/>
    <property type="molecule type" value="Genomic_DNA"/>
</dbReference>
<keyword evidence="4" id="KW-1185">Reference proteome</keyword>
<accession>A0ABX1GKP5</accession>
<feature type="signal peptide" evidence="2">
    <location>
        <begin position="1"/>
        <end position="21"/>
    </location>
</feature>
<evidence type="ECO:0008006" key="5">
    <source>
        <dbReference type="Google" id="ProtNLM"/>
    </source>
</evidence>
<evidence type="ECO:0000313" key="4">
    <source>
        <dbReference type="Proteomes" id="UP000718451"/>
    </source>
</evidence>
<proteinExistence type="predicted"/>
<dbReference type="RefSeq" id="WP_168550715.1">
    <property type="nucleotide sequence ID" value="NZ_JAAWWL010000001.1"/>
</dbReference>
<sequence length="360" mass="42121">MRKITTILVMLILLLAQDALGQSNGLERKIKKLKEQREKVEDQEKKALKQEVKDINARFDNGTISFEKAQELKEAAAKKRALNIENRISIIDNRIALLERNEDLSIDEPIEEDTNAVIINLTDNDDEDYRILGIRFRDKEWDRPVKYDRRTYSDFVIAIGLNNAIIENQSLDDSPYKIGGSRFFEMGWQWRTRVFRNSNWLRLNYGLSFQFNGLKPVDNQYFVINGDQTDLEEFPLELNKSKLRMDNLVFPIHFEFGPSKYYASEDKIRYSLNRQFRMGIGGYGGFNIGTRQKLKYSENGDDIKDKLKRDYNTSNLIYGLSAYIGFDNTLLYCKYDLNTIFTDNPVEQRNISLGLRFDID</sequence>
<evidence type="ECO:0000256" key="2">
    <source>
        <dbReference type="SAM" id="SignalP"/>
    </source>
</evidence>
<organism evidence="3 4">
    <name type="scientific">Croceivirga thetidis</name>
    <dbReference type="NCBI Taxonomy" id="2721623"/>
    <lineage>
        <taxon>Bacteria</taxon>
        <taxon>Pseudomonadati</taxon>
        <taxon>Bacteroidota</taxon>
        <taxon>Flavobacteriia</taxon>
        <taxon>Flavobacteriales</taxon>
        <taxon>Flavobacteriaceae</taxon>
        <taxon>Croceivirga</taxon>
    </lineage>
</organism>
<comment type="caution">
    <text evidence="3">The sequence shown here is derived from an EMBL/GenBank/DDBJ whole genome shotgun (WGS) entry which is preliminary data.</text>
</comment>